<dbReference type="Proteomes" id="UP000828390">
    <property type="component" value="Unassembled WGS sequence"/>
</dbReference>
<reference evidence="1" key="1">
    <citation type="journal article" date="2019" name="bioRxiv">
        <title>The Genome of the Zebra Mussel, Dreissena polymorpha: A Resource for Invasive Species Research.</title>
        <authorList>
            <person name="McCartney M.A."/>
            <person name="Auch B."/>
            <person name="Kono T."/>
            <person name="Mallez S."/>
            <person name="Zhang Y."/>
            <person name="Obille A."/>
            <person name="Becker A."/>
            <person name="Abrahante J.E."/>
            <person name="Garbe J."/>
            <person name="Badalamenti J.P."/>
            <person name="Herman A."/>
            <person name="Mangelson H."/>
            <person name="Liachko I."/>
            <person name="Sullivan S."/>
            <person name="Sone E.D."/>
            <person name="Koren S."/>
            <person name="Silverstein K.A.T."/>
            <person name="Beckman K.B."/>
            <person name="Gohl D.M."/>
        </authorList>
    </citation>
    <scope>NUCLEOTIDE SEQUENCE</scope>
    <source>
        <strain evidence="1">Duluth1</strain>
        <tissue evidence="1">Whole animal</tissue>
    </source>
</reference>
<gene>
    <name evidence="1" type="ORF">DPMN_096909</name>
</gene>
<dbReference type="EMBL" id="JAIWYP010000003">
    <property type="protein sequence ID" value="KAH3854368.1"/>
    <property type="molecule type" value="Genomic_DNA"/>
</dbReference>
<comment type="caution">
    <text evidence="1">The sequence shown here is derived from an EMBL/GenBank/DDBJ whole genome shotgun (WGS) entry which is preliminary data.</text>
</comment>
<organism evidence="1 2">
    <name type="scientific">Dreissena polymorpha</name>
    <name type="common">Zebra mussel</name>
    <name type="synonym">Mytilus polymorpha</name>
    <dbReference type="NCBI Taxonomy" id="45954"/>
    <lineage>
        <taxon>Eukaryota</taxon>
        <taxon>Metazoa</taxon>
        <taxon>Spiralia</taxon>
        <taxon>Lophotrochozoa</taxon>
        <taxon>Mollusca</taxon>
        <taxon>Bivalvia</taxon>
        <taxon>Autobranchia</taxon>
        <taxon>Heteroconchia</taxon>
        <taxon>Euheterodonta</taxon>
        <taxon>Imparidentia</taxon>
        <taxon>Neoheterodontei</taxon>
        <taxon>Myida</taxon>
        <taxon>Dreissenoidea</taxon>
        <taxon>Dreissenidae</taxon>
        <taxon>Dreissena</taxon>
    </lineage>
</organism>
<sequence length="114" mass="13287">MSKFGEGILKTNIPTMFYEDWTKVVTSTALLRHIRMTSPSPSGHIFQQTETIFELDQNLEQIFLESQKSGTNVVTKFQEDRIGKKTSWVKNCLVRRRSCFSTDLNCFRTQLIYN</sequence>
<reference evidence="1" key="2">
    <citation type="submission" date="2020-11" db="EMBL/GenBank/DDBJ databases">
        <authorList>
            <person name="McCartney M.A."/>
            <person name="Auch B."/>
            <person name="Kono T."/>
            <person name="Mallez S."/>
            <person name="Becker A."/>
            <person name="Gohl D.M."/>
            <person name="Silverstein K.A.T."/>
            <person name="Koren S."/>
            <person name="Bechman K.B."/>
            <person name="Herman A."/>
            <person name="Abrahante J.E."/>
            <person name="Garbe J."/>
        </authorList>
    </citation>
    <scope>NUCLEOTIDE SEQUENCE</scope>
    <source>
        <strain evidence="1">Duluth1</strain>
        <tissue evidence="1">Whole animal</tissue>
    </source>
</reference>
<proteinExistence type="predicted"/>
<evidence type="ECO:0000313" key="2">
    <source>
        <dbReference type="Proteomes" id="UP000828390"/>
    </source>
</evidence>
<keyword evidence="2" id="KW-1185">Reference proteome</keyword>
<protein>
    <submittedName>
        <fullName evidence="1">Uncharacterized protein</fullName>
    </submittedName>
</protein>
<evidence type="ECO:0000313" key="1">
    <source>
        <dbReference type="EMBL" id="KAH3854368.1"/>
    </source>
</evidence>
<accession>A0A9D4R4X6</accession>
<name>A0A9D4R4X6_DREPO</name>
<dbReference type="AlphaFoldDB" id="A0A9D4R4X6"/>